<dbReference type="PANTHER" id="PTHR43434">
    <property type="entry name" value="PHOSPHOGLYCOLATE PHOSPHATASE"/>
    <property type="match status" value="1"/>
</dbReference>
<dbReference type="Proteomes" id="UP000548476">
    <property type="component" value="Unassembled WGS sequence"/>
</dbReference>
<dbReference type="AlphaFoldDB" id="A0A841FN64"/>
<evidence type="ECO:0000313" key="2">
    <source>
        <dbReference type="Proteomes" id="UP000548476"/>
    </source>
</evidence>
<dbReference type="InterPro" id="IPR050155">
    <property type="entry name" value="HAD-like_hydrolase_sf"/>
</dbReference>
<dbReference type="NCBIfam" id="TIGR01549">
    <property type="entry name" value="HAD-SF-IA-v1"/>
    <property type="match status" value="1"/>
</dbReference>
<dbReference type="Gene3D" id="3.40.50.1000">
    <property type="entry name" value="HAD superfamily/HAD-like"/>
    <property type="match status" value="1"/>
</dbReference>
<dbReference type="GO" id="GO:0005829">
    <property type="term" value="C:cytosol"/>
    <property type="evidence" value="ECO:0007669"/>
    <property type="project" value="TreeGrafter"/>
</dbReference>
<dbReference type="PANTHER" id="PTHR43434:SF1">
    <property type="entry name" value="PHOSPHOGLYCOLATE PHOSPHATASE"/>
    <property type="match status" value="1"/>
</dbReference>
<dbReference type="GO" id="GO:0008967">
    <property type="term" value="F:phosphoglycolate phosphatase activity"/>
    <property type="evidence" value="ECO:0007669"/>
    <property type="project" value="TreeGrafter"/>
</dbReference>
<dbReference type="RefSeq" id="WP_184788094.1">
    <property type="nucleotide sequence ID" value="NZ_BONT01000004.1"/>
</dbReference>
<dbReference type="InterPro" id="IPR006439">
    <property type="entry name" value="HAD-SF_hydro_IA"/>
</dbReference>
<sequence length="242" mass="24692">MDTGALTSLFAGSGPILLDFDGPVCAVFARRPAPGVAARLVAGLAAAGKTVPAPVVSTGDPLAVLRWAGTLGEPRVTETVDDALTAEERAAVAVAEPTPGAAGFIAAAWEAGRRVAVVSNNGRPAIDEYLDAHGLAGAIAVVVGRARGLPGEMKPDPRPLRRALAALDAEPERAFMIGDSVADVAAARAAGVPVVGYARRPEKARRLSGAGADAVVADLAVLTGLLRPRRPRAPTRNRASRR</sequence>
<proteinExistence type="predicted"/>
<dbReference type="InterPro" id="IPR036412">
    <property type="entry name" value="HAD-like_sf"/>
</dbReference>
<evidence type="ECO:0000313" key="1">
    <source>
        <dbReference type="EMBL" id="MBB6035238.1"/>
    </source>
</evidence>
<dbReference type="SUPFAM" id="SSF56784">
    <property type="entry name" value="HAD-like"/>
    <property type="match status" value="1"/>
</dbReference>
<accession>A0A841FN64</accession>
<dbReference type="EMBL" id="JACHGT010000006">
    <property type="protein sequence ID" value="MBB6035238.1"/>
    <property type="molecule type" value="Genomic_DNA"/>
</dbReference>
<reference evidence="1 2" key="1">
    <citation type="submission" date="2020-08" db="EMBL/GenBank/DDBJ databases">
        <title>Genomic Encyclopedia of Type Strains, Phase IV (KMG-IV): sequencing the most valuable type-strain genomes for metagenomic binning, comparative biology and taxonomic classification.</title>
        <authorList>
            <person name="Goeker M."/>
        </authorList>
    </citation>
    <scope>NUCLEOTIDE SEQUENCE [LARGE SCALE GENOMIC DNA]</scope>
    <source>
        <strain evidence="1 2">YIM 65646</strain>
    </source>
</reference>
<protein>
    <submittedName>
        <fullName evidence="1">HAD superfamily hydrolase (TIGR01509 family)</fullName>
    </submittedName>
</protein>
<gene>
    <name evidence="1" type="ORF">HNR73_003095</name>
</gene>
<keyword evidence="2" id="KW-1185">Reference proteome</keyword>
<comment type="caution">
    <text evidence="1">The sequence shown here is derived from an EMBL/GenBank/DDBJ whole genome shotgun (WGS) entry which is preliminary data.</text>
</comment>
<dbReference type="GO" id="GO:0006281">
    <property type="term" value="P:DNA repair"/>
    <property type="evidence" value="ECO:0007669"/>
    <property type="project" value="TreeGrafter"/>
</dbReference>
<dbReference type="Pfam" id="PF00702">
    <property type="entry name" value="Hydrolase"/>
    <property type="match status" value="1"/>
</dbReference>
<dbReference type="InterPro" id="IPR023214">
    <property type="entry name" value="HAD_sf"/>
</dbReference>
<organism evidence="1 2">
    <name type="scientific">Phytomonospora endophytica</name>
    <dbReference type="NCBI Taxonomy" id="714109"/>
    <lineage>
        <taxon>Bacteria</taxon>
        <taxon>Bacillati</taxon>
        <taxon>Actinomycetota</taxon>
        <taxon>Actinomycetes</taxon>
        <taxon>Micromonosporales</taxon>
        <taxon>Micromonosporaceae</taxon>
        <taxon>Phytomonospora</taxon>
    </lineage>
</organism>
<keyword evidence="1" id="KW-0378">Hydrolase</keyword>
<name>A0A841FN64_9ACTN</name>